<accession>A0AAV4RVV9</accession>
<proteinExistence type="predicted"/>
<gene>
    <name evidence="1" type="ORF">CDAR_537781</name>
</gene>
<reference evidence="1 2" key="1">
    <citation type="submission" date="2021-06" db="EMBL/GenBank/DDBJ databases">
        <title>Caerostris darwini draft genome.</title>
        <authorList>
            <person name="Kono N."/>
            <person name="Arakawa K."/>
        </authorList>
    </citation>
    <scope>NUCLEOTIDE SEQUENCE [LARGE SCALE GENOMIC DNA]</scope>
</reference>
<evidence type="ECO:0000313" key="2">
    <source>
        <dbReference type="Proteomes" id="UP001054837"/>
    </source>
</evidence>
<name>A0AAV4RVV9_9ARAC</name>
<evidence type="ECO:0000313" key="1">
    <source>
        <dbReference type="EMBL" id="GIY24003.1"/>
    </source>
</evidence>
<dbReference type="Proteomes" id="UP001054837">
    <property type="component" value="Unassembled WGS sequence"/>
</dbReference>
<comment type="caution">
    <text evidence="1">The sequence shown here is derived from an EMBL/GenBank/DDBJ whole genome shotgun (WGS) entry which is preliminary data.</text>
</comment>
<protein>
    <submittedName>
        <fullName evidence="1">Uncharacterized protein</fullName>
    </submittedName>
</protein>
<dbReference type="AlphaFoldDB" id="A0AAV4RVV9"/>
<sequence>MFARLCCRRWEIFFNVLLDPVQVPEDLGEGHGQGRLAVASRVEGRHPRCVGVISEPAEEHSPGIPLQQENNVQTGCTDLYRAHKNRA</sequence>
<keyword evidence="2" id="KW-1185">Reference proteome</keyword>
<organism evidence="1 2">
    <name type="scientific">Caerostris darwini</name>
    <dbReference type="NCBI Taxonomy" id="1538125"/>
    <lineage>
        <taxon>Eukaryota</taxon>
        <taxon>Metazoa</taxon>
        <taxon>Ecdysozoa</taxon>
        <taxon>Arthropoda</taxon>
        <taxon>Chelicerata</taxon>
        <taxon>Arachnida</taxon>
        <taxon>Araneae</taxon>
        <taxon>Araneomorphae</taxon>
        <taxon>Entelegynae</taxon>
        <taxon>Araneoidea</taxon>
        <taxon>Araneidae</taxon>
        <taxon>Caerostris</taxon>
    </lineage>
</organism>
<dbReference type="EMBL" id="BPLQ01006618">
    <property type="protein sequence ID" value="GIY24003.1"/>
    <property type="molecule type" value="Genomic_DNA"/>
</dbReference>